<accession>A0A7X0VH63</accession>
<dbReference type="Pfam" id="PF10646">
    <property type="entry name" value="Germane"/>
    <property type="match status" value="2"/>
</dbReference>
<dbReference type="InterPro" id="IPR019606">
    <property type="entry name" value="GerMN"/>
</dbReference>
<proteinExistence type="predicted"/>
<dbReference type="EMBL" id="JACJVP010000026">
    <property type="protein sequence ID" value="MBB6672324.1"/>
    <property type="molecule type" value="Genomic_DNA"/>
</dbReference>
<evidence type="ECO:0000256" key="2">
    <source>
        <dbReference type="SAM" id="SignalP"/>
    </source>
</evidence>
<feature type="signal peptide" evidence="2">
    <location>
        <begin position="1"/>
        <end position="34"/>
    </location>
</feature>
<keyword evidence="2" id="KW-0732">Signal</keyword>
<evidence type="ECO:0000259" key="3">
    <source>
        <dbReference type="SMART" id="SM00909"/>
    </source>
</evidence>
<gene>
    <name evidence="4" type="ORF">H7C19_16720</name>
</gene>
<feature type="domain" description="GerMN" evidence="3">
    <location>
        <begin position="253"/>
        <end position="342"/>
    </location>
</feature>
<evidence type="ECO:0000313" key="4">
    <source>
        <dbReference type="EMBL" id="MBB6672324.1"/>
    </source>
</evidence>
<comment type="caution">
    <text evidence="4">The sequence shown here is derived from an EMBL/GenBank/DDBJ whole genome shotgun (WGS) entry which is preliminary data.</text>
</comment>
<evidence type="ECO:0000256" key="1">
    <source>
        <dbReference type="SAM" id="MobiDB-lite"/>
    </source>
</evidence>
<feature type="chain" id="PRO_5030836571" evidence="2">
    <location>
        <begin position="35"/>
        <end position="362"/>
    </location>
</feature>
<reference evidence="4 5" key="1">
    <citation type="submission" date="2020-08" db="EMBL/GenBank/DDBJ databases">
        <title>Cohnella phylogeny.</title>
        <authorList>
            <person name="Dunlap C."/>
        </authorList>
    </citation>
    <scope>NUCLEOTIDE SEQUENCE [LARGE SCALE GENOMIC DNA]</scope>
    <source>
        <strain evidence="4 5">DSM 28246</strain>
    </source>
</reference>
<evidence type="ECO:0000313" key="5">
    <source>
        <dbReference type="Proteomes" id="UP000547209"/>
    </source>
</evidence>
<feature type="region of interest" description="Disordered" evidence="1">
    <location>
        <begin position="341"/>
        <end position="362"/>
    </location>
</feature>
<dbReference type="PROSITE" id="PS51257">
    <property type="entry name" value="PROKAR_LIPOPROTEIN"/>
    <property type="match status" value="1"/>
</dbReference>
<sequence length="362" mass="38454">MISNAMRSRSAKLLASAGLALVIAGCSFTGTQGAKTEPIDQPPADVESQMLQATEQQPASAGVADGLTVYLQDRNGFVAPMTLSRPQSENLESEGAASPEETALSWMTADPKLAQQLPPGFTPILPQGTKIKSVDKDLETGIVTIDFASPLPAIPASQERKAVEALVWTMTELPGVEKVRLELDGKPLTAMPASGLPLASVLTRDMGINLEQAAGVQASRSMAVTLYFSAKTAEGEGYFVPVTRLVERQTDRARAALNELIKGPSDTKKLDPVLVAGTSVEQLSVLSDTVVVKLQEKGWAPKLPVPEVPADMMQALVLTMTEATKAPKVQLALNGNTELLDSDNRSYAQPVTRPTQINALSR</sequence>
<protein>
    <submittedName>
        <fullName evidence="4">GerMN domain-containing protein</fullName>
    </submittedName>
</protein>
<organism evidence="4 5">
    <name type="scientific">Cohnella nanjingensis</name>
    <dbReference type="NCBI Taxonomy" id="1387779"/>
    <lineage>
        <taxon>Bacteria</taxon>
        <taxon>Bacillati</taxon>
        <taxon>Bacillota</taxon>
        <taxon>Bacilli</taxon>
        <taxon>Bacillales</taxon>
        <taxon>Paenibacillaceae</taxon>
        <taxon>Cohnella</taxon>
    </lineage>
</organism>
<feature type="domain" description="GerMN" evidence="3">
    <location>
        <begin position="100"/>
        <end position="192"/>
    </location>
</feature>
<dbReference type="SMART" id="SM00909">
    <property type="entry name" value="Germane"/>
    <property type="match status" value="2"/>
</dbReference>
<name>A0A7X0VH63_9BACL</name>
<dbReference type="RefSeq" id="WP_185143804.1">
    <property type="nucleotide sequence ID" value="NZ_JACJVP010000026.1"/>
</dbReference>
<dbReference type="AlphaFoldDB" id="A0A7X0VH63"/>
<keyword evidence="5" id="KW-1185">Reference proteome</keyword>
<dbReference type="Proteomes" id="UP000547209">
    <property type="component" value="Unassembled WGS sequence"/>
</dbReference>